<evidence type="ECO:0000313" key="3">
    <source>
        <dbReference type="Proteomes" id="UP000199138"/>
    </source>
</evidence>
<evidence type="ECO:0008006" key="4">
    <source>
        <dbReference type="Google" id="ProtNLM"/>
    </source>
</evidence>
<dbReference type="OrthoDB" id="1441158at2"/>
<name>A0A1I7GB59_9FLAO</name>
<evidence type="ECO:0000313" key="2">
    <source>
        <dbReference type="EMBL" id="SFU45664.1"/>
    </source>
</evidence>
<organism evidence="2 3">
    <name type="scientific">Pustulibacterium marinum</name>
    <dbReference type="NCBI Taxonomy" id="1224947"/>
    <lineage>
        <taxon>Bacteria</taxon>
        <taxon>Pseudomonadati</taxon>
        <taxon>Bacteroidota</taxon>
        <taxon>Flavobacteriia</taxon>
        <taxon>Flavobacteriales</taxon>
        <taxon>Flavobacteriaceae</taxon>
        <taxon>Pustulibacterium</taxon>
    </lineage>
</organism>
<accession>A0A1I7GB59</accession>
<evidence type="ECO:0000256" key="1">
    <source>
        <dbReference type="SAM" id="SignalP"/>
    </source>
</evidence>
<feature type="signal peptide" evidence="1">
    <location>
        <begin position="1"/>
        <end position="21"/>
    </location>
</feature>
<reference evidence="2 3" key="1">
    <citation type="submission" date="2016-10" db="EMBL/GenBank/DDBJ databases">
        <authorList>
            <person name="de Groot N.N."/>
        </authorList>
    </citation>
    <scope>NUCLEOTIDE SEQUENCE [LARGE SCALE GENOMIC DNA]</scope>
    <source>
        <strain evidence="2 3">CGMCC 1.12333</strain>
    </source>
</reference>
<dbReference type="Proteomes" id="UP000199138">
    <property type="component" value="Unassembled WGS sequence"/>
</dbReference>
<dbReference type="AlphaFoldDB" id="A0A1I7GB59"/>
<feature type="chain" id="PRO_5011573436" description="Lipocalin-like domain-containing protein" evidence="1">
    <location>
        <begin position="22"/>
        <end position="194"/>
    </location>
</feature>
<keyword evidence="1" id="KW-0732">Signal</keyword>
<proteinExistence type="predicted"/>
<dbReference type="STRING" id="1224947.SAMN05216480_10455"/>
<dbReference type="EMBL" id="FPBK01000004">
    <property type="protein sequence ID" value="SFU45664.1"/>
    <property type="molecule type" value="Genomic_DNA"/>
</dbReference>
<protein>
    <recommendedName>
        <fullName evidence="4">Lipocalin-like domain-containing protein</fullName>
    </recommendedName>
</protein>
<keyword evidence="3" id="KW-1185">Reference proteome</keyword>
<sequence>MKFTYSCFVALLATVAFTSCSSDDDAVEESISAYAGKYQIVSFESDIAVDLNKDNVASYELVDEINSFNFSELEVRPYGDIDNKAKLLCFGLPKMYMTFEYPSEPEGYAQFSSYGFVTMYEFDVATNTFLMENHSYTEQAYIDNVESNREVTFTSDLVVVDATHLQTSIAKEYYDFITQEWVMLHINVLFEKQF</sequence>
<dbReference type="PROSITE" id="PS51257">
    <property type="entry name" value="PROKAR_LIPOPROTEIN"/>
    <property type="match status" value="1"/>
</dbReference>
<gene>
    <name evidence="2" type="ORF">SAMN05216480_10455</name>
</gene>
<dbReference type="RefSeq" id="WP_093024524.1">
    <property type="nucleotide sequence ID" value="NZ_FPBK01000004.1"/>
</dbReference>